<name>A0A919RG96_9ACTN</name>
<dbReference type="InterPro" id="IPR050109">
    <property type="entry name" value="HTH-type_TetR-like_transc_reg"/>
</dbReference>
<evidence type="ECO:0000313" key="6">
    <source>
        <dbReference type="EMBL" id="GII92210.1"/>
    </source>
</evidence>
<evidence type="ECO:0000256" key="4">
    <source>
        <dbReference type="PROSITE-ProRule" id="PRU00335"/>
    </source>
</evidence>
<comment type="caution">
    <text evidence="6">The sequence shown here is derived from an EMBL/GenBank/DDBJ whole genome shotgun (WGS) entry which is preliminary data.</text>
</comment>
<dbReference type="GO" id="GO:0000976">
    <property type="term" value="F:transcription cis-regulatory region binding"/>
    <property type="evidence" value="ECO:0007669"/>
    <property type="project" value="TreeGrafter"/>
</dbReference>
<dbReference type="InterPro" id="IPR001647">
    <property type="entry name" value="HTH_TetR"/>
</dbReference>
<dbReference type="Pfam" id="PF00440">
    <property type="entry name" value="TetR_N"/>
    <property type="match status" value="1"/>
</dbReference>
<evidence type="ECO:0000259" key="5">
    <source>
        <dbReference type="PROSITE" id="PS50977"/>
    </source>
</evidence>
<gene>
    <name evidence="6" type="ORF">Ssi02_24410</name>
</gene>
<dbReference type="Proteomes" id="UP000606172">
    <property type="component" value="Unassembled WGS sequence"/>
</dbReference>
<dbReference type="InterPro" id="IPR009057">
    <property type="entry name" value="Homeodomain-like_sf"/>
</dbReference>
<dbReference type="AlphaFoldDB" id="A0A919RG96"/>
<feature type="DNA-binding region" description="H-T-H motif" evidence="4">
    <location>
        <begin position="39"/>
        <end position="58"/>
    </location>
</feature>
<evidence type="ECO:0000256" key="3">
    <source>
        <dbReference type="ARBA" id="ARBA00023163"/>
    </source>
</evidence>
<evidence type="ECO:0000256" key="2">
    <source>
        <dbReference type="ARBA" id="ARBA00023125"/>
    </source>
</evidence>
<dbReference type="EMBL" id="BOOW01000014">
    <property type="protein sequence ID" value="GII92210.1"/>
    <property type="molecule type" value="Genomic_DNA"/>
</dbReference>
<reference evidence="6" key="1">
    <citation type="submission" date="2021-01" db="EMBL/GenBank/DDBJ databases">
        <title>Whole genome shotgun sequence of Sinosporangium siamense NBRC 109515.</title>
        <authorList>
            <person name="Komaki H."/>
            <person name="Tamura T."/>
        </authorList>
    </citation>
    <scope>NUCLEOTIDE SEQUENCE</scope>
    <source>
        <strain evidence="6">NBRC 109515</strain>
    </source>
</reference>
<sequence>MPPTTPRNSLRERFREQVREDVKAAALQQLAAGGAQAISINAIARQLGVSGPTLYRYFASRDNLLTALVVDAYEDLSDTLTRTFGDRAAGGTPEEHFRALARTYRAWALTEPHRYELLFKPPLPGYSAHTEPLAAAARSLMGLLLGLLPELTPANPPPPVATAPITNADVLTARSQSAPGFHLAVSVWTCMHGIVSLELGGGLSAMTIDSGTLFDHELEILIARITKGRDAPQKTRRAP</sequence>
<dbReference type="InterPro" id="IPR025996">
    <property type="entry name" value="MT1864/Rv1816-like_C"/>
</dbReference>
<dbReference type="PROSITE" id="PS50977">
    <property type="entry name" value="HTH_TETR_2"/>
    <property type="match status" value="1"/>
</dbReference>
<organism evidence="6 7">
    <name type="scientific">Sinosporangium siamense</name>
    <dbReference type="NCBI Taxonomy" id="1367973"/>
    <lineage>
        <taxon>Bacteria</taxon>
        <taxon>Bacillati</taxon>
        <taxon>Actinomycetota</taxon>
        <taxon>Actinomycetes</taxon>
        <taxon>Streptosporangiales</taxon>
        <taxon>Streptosporangiaceae</taxon>
        <taxon>Sinosporangium</taxon>
    </lineage>
</organism>
<dbReference type="PRINTS" id="PR00455">
    <property type="entry name" value="HTHTETR"/>
</dbReference>
<protein>
    <submittedName>
        <fullName evidence="6">TetR family transcriptional regulator</fullName>
    </submittedName>
</protein>
<dbReference type="PANTHER" id="PTHR30055:SF243">
    <property type="entry name" value="HTH-TYPE TRANSCRIPTIONAL REGULATOR RV1816"/>
    <property type="match status" value="1"/>
</dbReference>
<accession>A0A919RG96</accession>
<dbReference type="PANTHER" id="PTHR30055">
    <property type="entry name" value="HTH-TYPE TRANSCRIPTIONAL REGULATOR RUTR"/>
    <property type="match status" value="1"/>
</dbReference>
<dbReference type="Gene3D" id="1.10.357.10">
    <property type="entry name" value="Tetracycline Repressor, domain 2"/>
    <property type="match status" value="1"/>
</dbReference>
<proteinExistence type="predicted"/>
<dbReference type="InterPro" id="IPR036271">
    <property type="entry name" value="Tet_transcr_reg_TetR-rel_C_sf"/>
</dbReference>
<dbReference type="GO" id="GO:0003700">
    <property type="term" value="F:DNA-binding transcription factor activity"/>
    <property type="evidence" value="ECO:0007669"/>
    <property type="project" value="TreeGrafter"/>
</dbReference>
<dbReference type="RefSeq" id="WP_204024808.1">
    <property type="nucleotide sequence ID" value="NZ_BOOW01000014.1"/>
</dbReference>
<keyword evidence="7" id="KW-1185">Reference proteome</keyword>
<evidence type="ECO:0000313" key="7">
    <source>
        <dbReference type="Proteomes" id="UP000606172"/>
    </source>
</evidence>
<dbReference type="SUPFAM" id="SSF48498">
    <property type="entry name" value="Tetracyclin repressor-like, C-terminal domain"/>
    <property type="match status" value="1"/>
</dbReference>
<feature type="domain" description="HTH tetR-type" evidence="5">
    <location>
        <begin position="16"/>
        <end position="76"/>
    </location>
</feature>
<keyword evidence="2 4" id="KW-0238">DNA-binding</keyword>
<dbReference type="Pfam" id="PF13305">
    <property type="entry name" value="TetR_C_33"/>
    <property type="match status" value="1"/>
</dbReference>
<evidence type="ECO:0000256" key="1">
    <source>
        <dbReference type="ARBA" id="ARBA00023015"/>
    </source>
</evidence>
<dbReference type="SUPFAM" id="SSF46689">
    <property type="entry name" value="Homeodomain-like"/>
    <property type="match status" value="1"/>
</dbReference>
<keyword evidence="3" id="KW-0804">Transcription</keyword>
<keyword evidence="1" id="KW-0805">Transcription regulation</keyword>